<proteinExistence type="predicted"/>
<dbReference type="Gene3D" id="3.30.70.270">
    <property type="match status" value="1"/>
</dbReference>
<dbReference type="NCBIfam" id="TIGR00229">
    <property type="entry name" value="sensory_box"/>
    <property type="match status" value="1"/>
</dbReference>
<feature type="region of interest" description="Disordered" evidence="1">
    <location>
        <begin position="1"/>
        <end position="21"/>
    </location>
</feature>
<keyword evidence="2" id="KW-0472">Membrane</keyword>
<feature type="transmembrane region" description="Helical" evidence="2">
    <location>
        <begin position="297"/>
        <end position="319"/>
    </location>
</feature>
<dbReference type="Pfam" id="PF00990">
    <property type="entry name" value="GGDEF"/>
    <property type="match status" value="1"/>
</dbReference>
<name>A0A1G6ML33_9ACTN</name>
<dbReference type="InterPro" id="IPR035919">
    <property type="entry name" value="EAL_sf"/>
</dbReference>
<dbReference type="CDD" id="cd01948">
    <property type="entry name" value="EAL"/>
    <property type="match status" value="1"/>
</dbReference>
<feature type="domain" description="EAL" evidence="3">
    <location>
        <begin position="630"/>
        <end position="886"/>
    </location>
</feature>
<dbReference type="CDD" id="cd01949">
    <property type="entry name" value="GGDEF"/>
    <property type="match status" value="1"/>
</dbReference>
<dbReference type="SUPFAM" id="SSF55785">
    <property type="entry name" value="PYP-like sensor domain (PAS domain)"/>
    <property type="match status" value="1"/>
</dbReference>
<evidence type="ECO:0000256" key="1">
    <source>
        <dbReference type="SAM" id="MobiDB-lite"/>
    </source>
</evidence>
<feature type="transmembrane region" description="Helical" evidence="2">
    <location>
        <begin position="108"/>
        <end position="124"/>
    </location>
</feature>
<dbReference type="Gene3D" id="3.30.450.20">
    <property type="entry name" value="PAS domain"/>
    <property type="match status" value="1"/>
</dbReference>
<dbReference type="SUPFAM" id="SSF55073">
    <property type="entry name" value="Nucleotide cyclase"/>
    <property type="match status" value="1"/>
</dbReference>
<dbReference type="SUPFAM" id="SSF141868">
    <property type="entry name" value="EAL domain-like"/>
    <property type="match status" value="1"/>
</dbReference>
<sequence>MFPTPRAADRAVGSSPTPPGRSRAVVGVAGALAAVGLLGQASLAGTVAGTASYFAVVALAVALAVSGARRGGARLVALGVALSAAGDVVWQAHHALTGAGTATCPADVLWLASYGVLAAGLWRLAHGELTSREQQLAGWIDALVVLVAGLLVAWQLSISATVHDGSLSVLDRVVQALYPAADAALIAVVVRLVATRRRGDRAPLVATAACACWLVSDLALLLQSGNDGFGSWGDSGWLLGSLLLAAVTWVRPAAPAPAAPGADDGRSGLGRLAVCLGALVVPPSVDAVSHLDGHSAGLAVFVSTVLLAALVFARAALLLRSEAAARCLVRSREQYAVKLAAWSADAVVVVDRDRRFLSDPAPLAALLGVEPSELATVHDAVRVAGADPGRADAFFQQVLANRGTVVDGELSTRHRGEDRSLGIRMVDLTDDGDVRGIVLHVTDVTSRRSAERMLVHTSLHDGLTGLANRTLFTDRVGQALLRTVRGGGSAAVVTVDLDGFKAVNDTLGHDAGDFLLFEVAGRLRAAVRADDTVARLGGDEFAVLVEQPGDGEAQAQATAERLLEVLTRPIQVDGTAVTVTAAVGIAVGRGDVPAGSLIADADLALQAARAGGRGRVQRYDPGMRAAAEAARELEQELRGALERGEFRLVYQPVVTLADRRVTGFEALLRWASPRLGPVGPDRFVPAAEAAGLIGEIGAWVLREACATAAAWRQAHPGAGDLTMAVNLSAAQLTSAGLVEQISVALAESGLPAGALVLEVTETALVRDPEHAAASLAALRALGVRLALDDFGTGYSSLAHLRQFTVDVLKIDRSFVSTMAEGEPMPAIVRGTIDLGRTLGLEVLAEGIEHEHQARLLAEGRCDSAQGYLFARPLERADAEAVLLEQAACPDAAVPSPRAAGPVPAVTRP</sequence>
<dbReference type="Gene3D" id="3.20.20.450">
    <property type="entry name" value="EAL domain"/>
    <property type="match status" value="1"/>
</dbReference>
<organism evidence="5 6">
    <name type="scientific">Geodermatophilus telluris</name>
    <dbReference type="NCBI Taxonomy" id="1190417"/>
    <lineage>
        <taxon>Bacteria</taxon>
        <taxon>Bacillati</taxon>
        <taxon>Actinomycetota</taxon>
        <taxon>Actinomycetes</taxon>
        <taxon>Geodermatophilales</taxon>
        <taxon>Geodermatophilaceae</taxon>
        <taxon>Geodermatophilus</taxon>
    </lineage>
</organism>
<dbReference type="Pfam" id="PF00563">
    <property type="entry name" value="EAL"/>
    <property type="match status" value="1"/>
</dbReference>
<dbReference type="InterPro" id="IPR043128">
    <property type="entry name" value="Rev_trsase/Diguanyl_cyclase"/>
</dbReference>
<dbReference type="Proteomes" id="UP000199416">
    <property type="component" value="Unassembled WGS sequence"/>
</dbReference>
<feature type="transmembrane region" description="Helical" evidence="2">
    <location>
        <begin position="50"/>
        <end position="68"/>
    </location>
</feature>
<dbReference type="InterPro" id="IPR052155">
    <property type="entry name" value="Biofilm_reg_signaling"/>
</dbReference>
<feature type="transmembrane region" description="Helical" evidence="2">
    <location>
        <begin position="176"/>
        <end position="194"/>
    </location>
</feature>
<evidence type="ECO:0000259" key="4">
    <source>
        <dbReference type="PROSITE" id="PS50887"/>
    </source>
</evidence>
<dbReference type="InterPro" id="IPR013656">
    <property type="entry name" value="PAS_4"/>
</dbReference>
<dbReference type="RefSeq" id="WP_091365378.1">
    <property type="nucleotide sequence ID" value="NZ_FMZF01000002.1"/>
</dbReference>
<dbReference type="STRING" id="1190417.SAMN05660690_1904"/>
<dbReference type="InterPro" id="IPR000160">
    <property type="entry name" value="GGDEF_dom"/>
</dbReference>
<reference evidence="6" key="1">
    <citation type="submission" date="2016-10" db="EMBL/GenBank/DDBJ databases">
        <authorList>
            <person name="Varghese N."/>
            <person name="Submissions S."/>
        </authorList>
    </citation>
    <scope>NUCLEOTIDE SEQUENCE [LARGE SCALE GENOMIC DNA]</scope>
    <source>
        <strain evidence="6">DSM 45421</strain>
    </source>
</reference>
<protein>
    <submittedName>
        <fullName evidence="5">PAS domain S-box-containing protein/diguanylate cyclase (GGDEF) domain-containing protein</fullName>
    </submittedName>
</protein>
<dbReference type="NCBIfam" id="TIGR00254">
    <property type="entry name" value="GGDEF"/>
    <property type="match status" value="1"/>
</dbReference>
<feature type="domain" description="GGDEF" evidence="4">
    <location>
        <begin position="488"/>
        <end position="621"/>
    </location>
</feature>
<dbReference type="AlphaFoldDB" id="A0A1G6ML33"/>
<dbReference type="PROSITE" id="PS50887">
    <property type="entry name" value="GGDEF"/>
    <property type="match status" value="1"/>
</dbReference>
<dbReference type="SMART" id="SM00052">
    <property type="entry name" value="EAL"/>
    <property type="match status" value="1"/>
</dbReference>
<evidence type="ECO:0000256" key="2">
    <source>
        <dbReference type="SAM" id="Phobius"/>
    </source>
</evidence>
<evidence type="ECO:0000259" key="3">
    <source>
        <dbReference type="PROSITE" id="PS50883"/>
    </source>
</evidence>
<gene>
    <name evidence="5" type="ORF">SAMN05660690_1904</name>
</gene>
<dbReference type="InterPro" id="IPR029787">
    <property type="entry name" value="Nucleotide_cyclase"/>
</dbReference>
<feature type="transmembrane region" description="Helical" evidence="2">
    <location>
        <begin position="75"/>
        <end position="96"/>
    </location>
</feature>
<dbReference type="Pfam" id="PF08448">
    <property type="entry name" value="PAS_4"/>
    <property type="match status" value="1"/>
</dbReference>
<dbReference type="PANTHER" id="PTHR44757:SF2">
    <property type="entry name" value="BIOFILM ARCHITECTURE MAINTENANCE PROTEIN MBAA"/>
    <property type="match status" value="1"/>
</dbReference>
<evidence type="ECO:0000313" key="6">
    <source>
        <dbReference type="Proteomes" id="UP000199416"/>
    </source>
</evidence>
<keyword evidence="6" id="KW-1185">Reference proteome</keyword>
<keyword evidence="2" id="KW-1133">Transmembrane helix</keyword>
<keyword evidence="2" id="KW-0812">Transmembrane</keyword>
<dbReference type="InterPro" id="IPR000014">
    <property type="entry name" value="PAS"/>
</dbReference>
<dbReference type="PROSITE" id="PS50883">
    <property type="entry name" value="EAL"/>
    <property type="match status" value="1"/>
</dbReference>
<dbReference type="InterPro" id="IPR035965">
    <property type="entry name" value="PAS-like_dom_sf"/>
</dbReference>
<dbReference type="SMART" id="SM00267">
    <property type="entry name" value="GGDEF"/>
    <property type="match status" value="1"/>
</dbReference>
<dbReference type="InterPro" id="IPR001633">
    <property type="entry name" value="EAL_dom"/>
</dbReference>
<feature type="transmembrane region" description="Helical" evidence="2">
    <location>
        <begin position="136"/>
        <end position="156"/>
    </location>
</feature>
<dbReference type="OrthoDB" id="23692at2"/>
<evidence type="ECO:0000313" key="5">
    <source>
        <dbReference type="EMBL" id="SDC55984.1"/>
    </source>
</evidence>
<dbReference type="PANTHER" id="PTHR44757">
    <property type="entry name" value="DIGUANYLATE CYCLASE DGCP"/>
    <property type="match status" value="1"/>
</dbReference>
<dbReference type="EMBL" id="FMZF01000002">
    <property type="protein sequence ID" value="SDC55984.1"/>
    <property type="molecule type" value="Genomic_DNA"/>
</dbReference>
<accession>A0A1G6ML33</accession>